<feature type="domain" description="TRAP C4-dicarboxylate transport system permease DctM subunit" evidence="8">
    <location>
        <begin position="13"/>
        <end position="424"/>
    </location>
</feature>
<reference evidence="9 10" key="1">
    <citation type="submission" date="2020-07" db="EMBL/GenBank/DDBJ databases">
        <authorList>
            <person name="Li M."/>
        </authorList>
    </citation>
    <scope>NUCLEOTIDE SEQUENCE [LARGE SCALE GENOMIC DNA]</scope>
    <source>
        <strain evidence="9 10">DSM 23284</strain>
    </source>
</reference>
<sequence>MDREFVTIAGFSALFLMMALRVPVGIAMAVVGIGGFGAVVGMEQALRLVALSPLSTATTYHLAMIPMFILMGAFATRSGMSRELFRAAEAWLGHRRGGLALSTIASCAGFAAISGSSIATAATLTKVALPEMRRVGYCDSVSSGVIAAGGTVGILIPPSIVLAVYGIITEQNIGTLFIAGLVPGLLAVALYMLTVTLIAHLRPASMPVGTRHSWGEAFAALRSVWAIGLLFVLVVGGIYLGVVTPTEAAALGACGALAIGLARRRLDRKAIMECLIDSLRVSVSIFVVFMGALLFSYFLAITQTPQNVADYLTSLPVNRYVIMLLILLLYLLLGCVLDSMAMVVLTVPILFPVVTQLGFDPIWFGVMVVVAIELGLITPPIGMNVFVINSAQKDIKLTTIYRGVMPFIAIDVVRMGLLLAFPAITLFLPSLM</sequence>
<dbReference type="NCBIfam" id="TIGR00786">
    <property type="entry name" value="dctM"/>
    <property type="match status" value="1"/>
</dbReference>
<feature type="transmembrane region" description="Helical" evidence="7">
    <location>
        <begin position="278"/>
        <end position="300"/>
    </location>
</feature>
<keyword evidence="4 7" id="KW-0812">Transmembrane</keyword>
<protein>
    <recommendedName>
        <fullName evidence="7">TRAP transporter large permease protein</fullName>
    </recommendedName>
</protein>
<keyword evidence="7" id="KW-0813">Transport</keyword>
<dbReference type="Proteomes" id="UP000559404">
    <property type="component" value="Unassembled WGS sequence"/>
</dbReference>
<evidence type="ECO:0000259" key="8">
    <source>
        <dbReference type="Pfam" id="PF06808"/>
    </source>
</evidence>
<dbReference type="InterPro" id="IPR004681">
    <property type="entry name" value="TRAP_DctM"/>
</dbReference>
<comment type="similarity">
    <text evidence="7">Belongs to the TRAP transporter large permease family.</text>
</comment>
<feature type="transmembrane region" description="Helical" evidence="7">
    <location>
        <begin position="362"/>
        <end position="387"/>
    </location>
</feature>
<dbReference type="PANTHER" id="PTHR33362">
    <property type="entry name" value="SIALIC ACID TRAP TRANSPORTER PERMEASE PROTEIN SIAT-RELATED"/>
    <property type="match status" value="1"/>
</dbReference>
<dbReference type="EMBL" id="JACEON010000021">
    <property type="protein sequence ID" value="MBA4613631.1"/>
    <property type="molecule type" value="Genomic_DNA"/>
</dbReference>
<reference evidence="9 10" key="2">
    <citation type="submission" date="2020-08" db="EMBL/GenBank/DDBJ databases">
        <title>Stappia taiwanensis sp. nov., isolated from a coastal thermal spring.</title>
        <authorList>
            <person name="Kampfer P."/>
        </authorList>
    </citation>
    <scope>NUCLEOTIDE SEQUENCE [LARGE SCALE GENOMIC DNA]</scope>
    <source>
        <strain evidence="9 10">DSM 23284</strain>
    </source>
</reference>
<dbReference type="PIRSF" id="PIRSF006066">
    <property type="entry name" value="HI0050"/>
    <property type="match status" value="1"/>
</dbReference>
<organism evidence="9 10">
    <name type="scientific">Stappia taiwanensis</name>
    <dbReference type="NCBI Taxonomy" id="992267"/>
    <lineage>
        <taxon>Bacteria</taxon>
        <taxon>Pseudomonadati</taxon>
        <taxon>Pseudomonadota</taxon>
        <taxon>Alphaproteobacteria</taxon>
        <taxon>Hyphomicrobiales</taxon>
        <taxon>Stappiaceae</taxon>
        <taxon>Stappia</taxon>
    </lineage>
</organism>
<keyword evidence="10" id="KW-1185">Reference proteome</keyword>
<comment type="subunit">
    <text evidence="7">The complex comprises the extracytoplasmic solute receptor protein and the two transmembrane proteins.</text>
</comment>
<evidence type="ECO:0000256" key="7">
    <source>
        <dbReference type="RuleBase" id="RU369079"/>
    </source>
</evidence>
<gene>
    <name evidence="9" type="ORF">H1W37_18390</name>
</gene>
<dbReference type="Pfam" id="PF06808">
    <property type="entry name" value="DctM"/>
    <property type="match status" value="1"/>
</dbReference>
<evidence type="ECO:0000313" key="10">
    <source>
        <dbReference type="Proteomes" id="UP000559404"/>
    </source>
</evidence>
<keyword evidence="6 7" id="KW-0472">Membrane</keyword>
<evidence type="ECO:0000313" key="9">
    <source>
        <dbReference type="EMBL" id="MBA4613631.1"/>
    </source>
</evidence>
<dbReference type="RefSeq" id="WP_181761824.1">
    <property type="nucleotide sequence ID" value="NZ_BMCR01000005.1"/>
</dbReference>
<comment type="subcellular location">
    <subcellularLocation>
        <location evidence="1 7">Cell inner membrane</location>
        <topology evidence="1 7">Multi-pass membrane protein</topology>
    </subcellularLocation>
</comment>
<feature type="transmembrane region" description="Helical" evidence="7">
    <location>
        <begin position="320"/>
        <end position="350"/>
    </location>
</feature>
<feature type="transmembrane region" description="Helical" evidence="7">
    <location>
        <begin position="145"/>
        <end position="168"/>
    </location>
</feature>
<name>A0A838XX43_9HYPH</name>
<feature type="transmembrane region" description="Helical" evidence="7">
    <location>
        <begin position="60"/>
        <end position="79"/>
    </location>
</feature>
<keyword evidence="2" id="KW-1003">Cell membrane</keyword>
<feature type="transmembrane region" description="Helical" evidence="7">
    <location>
        <begin position="219"/>
        <end position="242"/>
    </location>
</feature>
<keyword evidence="5 7" id="KW-1133">Transmembrane helix</keyword>
<dbReference type="PANTHER" id="PTHR33362:SF5">
    <property type="entry name" value="C4-DICARBOXYLATE TRAP TRANSPORTER LARGE PERMEASE PROTEIN DCTM"/>
    <property type="match status" value="1"/>
</dbReference>
<keyword evidence="3 7" id="KW-0997">Cell inner membrane</keyword>
<accession>A0A838XX43</accession>
<evidence type="ECO:0000256" key="5">
    <source>
        <dbReference type="ARBA" id="ARBA00022989"/>
    </source>
</evidence>
<dbReference type="GO" id="GO:0005886">
    <property type="term" value="C:plasma membrane"/>
    <property type="evidence" value="ECO:0007669"/>
    <property type="project" value="UniProtKB-SubCell"/>
</dbReference>
<evidence type="ECO:0000256" key="2">
    <source>
        <dbReference type="ARBA" id="ARBA00022475"/>
    </source>
</evidence>
<proteinExistence type="inferred from homology"/>
<evidence type="ECO:0000256" key="3">
    <source>
        <dbReference type="ARBA" id="ARBA00022519"/>
    </source>
</evidence>
<feature type="transmembrane region" description="Helical" evidence="7">
    <location>
        <begin position="99"/>
        <end position="124"/>
    </location>
</feature>
<feature type="transmembrane region" description="Helical" evidence="7">
    <location>
        <begin position="407"/>
        <end position="428"/>
    </location>
</feature>
<dbReference type="GO" id="GO:0022857">
    <property type="term" value="F:transmembrane transporter activity"/>
    <property type="evidence" value="ECO:0007669"/>
    <property type="project" value="UniProtKB-UniRule"/>
</dbReference>
<dbReference type="AlphaFoldDB" id="A0A838XX43"/>
<evidence type="ECO:0000256" key="6">
    <source>
        <dbReference type="ARBA" id="ARBA00023136"/>
    </source>
</evidence>
<feature type="transmembrane region" description="Helical" evidence="7">
    <location>
        <begin position="6"/>
        <end position="39"/>
    </location>
</feature>
<feature type="transmembrane region" description="Helical" evidence="7">
    <location>
        <begin position="174"/>
        <end position="198"/>
    </location>
</feature>
<comment type="caution">
    <text evidence="7">Lacks conserved residue(s) required for the propagation of feature annotation.</text>
</comment>
<comment type="function">
    <text evidence="7">Part of the tripartite ATP-independent periplasmic (TRAP) transport system.</text>
</comment>
<comment type="caution">
    <text evidence="9">The sequence shown here is derived from an EMBL/GenBank/DDBJ whole genome shotgun (WGS) entry which is preliminary data.</text>
</comment>
<dbReference type="InterPro" id="IPR010656">
    <property type="entry name" value="DctM"/>
</dbReference>
<evidence type="ECO:0000256" key="1">
    <source>
        <dbReference type="ARBA" id="ARBA00004429"/>
    </source>
</evidence>
<evidence type="ECO:0000256" key="4">
    <source>
        <dbReference type="ARBA" id="ARBA00022692"/>
    </source>
</evidence>